<feature type="transmembrane region" description="Helical" evidence="6">
    <location>
        <begin position="346"/>
        <end position="368"/>
    </location>
</feature>
<feature type="transmembrane region" description="Helical" evidence="6">
    <location>
        <begin position="767"/>
        <end position="791"/>
    </location>
</feature>
<proteinExistence type="predicted"/>
<feature type="transmembrane region" description="Helical" evidence="6">
    <location>
        <begin position="301"/>
        <end position="325"/>
    </location>
</feature>
<dbReference type="InterPro" id="IPR000731">
    <property type="entry name" value="SSD"/>
</dbReference>
<dbReference type="Gene3D" id="1.20.1640.10">
    <property type="entry name" value="Multidrug efflux transporter AcrB transmembrane domain"/>
    <property type="match status" value="2"/>
</dbReference>
<evidence type="ECO:0000256" key="5">
    <source>
        <dbReference type="ARBA" id="ARBA00023136"/>
    </source>
</evidence>
<feature type="transmembrane region" description="Helical" evidence="6">
    <location>
        <begin position="433"/>
        <end position="455"/>
    </location>
</feature>
<keyword evidence="4 6" id="KW-1133">Transmembrane helix</keyword>
<evidence type="ECO:0000259" key="7">
    <source>
        <dbReference type="PROSITE" id="PS50156"/>
    </source>
</evidence>
<dbReference type="PANTHER" id="PTHR33406">
    <property type="entry name" value="MEMBRANE PROTEIN MJ1562-RELATED"/>
    <property type="match status" value="1"/>
</dbReference>
<organism evidence="8 9">
    <name type="scientific">Geotoga petraea</name>
    <dbReference type="NCBI Taxonomy" id="28234"/>
    <lineage>
        <taxon>Bacteria</taxon>
        <taxon>Thermotogati</taxon>
        <taxon>Thermotogota</taxon>
        <taxon>Thermotogae</taxon>
        <taxon>Petrotogales</taxon>
        <taxon>Petrotogaceae</taxon>
        <taxon>Geotoga</taxon>
    </lineage>
</organism>
<feature type="transmembrane region" description="Helical" evidence="6">
    <location>
        <begin position="275"/>
        <end position="295"/>
    </location>
</feature>
<dbReference type="EMBL" id="SRME01000001">
    <property type="protein sequence ID" value="TGG88721.1"/>
    <property type="molecule type" value="Genomic_DNA"/>
</dbReference>
<feature type="transmembrane region" description="Helical" evidence="6">
    <location>
        <begin position="673"/>
        <end position="694"/>
    </location>
</feature>
<dbReference type="Pfam" id="PF03176">
    <property type="entry name" value="MMPL"/>
    <property type="match status" value="1"/>
</dbReference>
<dbReference type="RefSeq" id="WP_135402404.1">
    <property type="nucleotide sequence ID" value="NZ_SRME01000001.1"/>
</dbReference>
<dbReference type="SUPFAM" id="SSF82866">
    <property type="entry name" value="Multidrug efflux transporter AcrB transmembrane domain"/>
    <property type="match status" value="2"/>
</dbReference>
<feature type="transmembrane region" description="Helical" evidence="6">
    <location>
        <begin position="700"/>
        <end position="718"/>
    </location>
</feature>
<name>A0A4Z0VXI8_9BACT</name>
<evidence type="ECO:0000256" key="6">
    <source>
        <dbReference type="SAM" id="Phobius"/>
    </source>
</evidence>
<evidence type="ECO:0000256" key="3">
    <source>
        <dbReference type="ARBA" id="ARBA00022692"/>
    </source>
</evidence>
<keyword evidence="3 6" id="KW-0812">Transmembrane</keyword>
<evidence type="ECO:0000313" key="9">
    <source>
        <dbReference type="Proteomes" id="UP000297288"/>
    </source>
</evidence>
<dbReference type="InterPro" id="IPR050545">
    <property type="entry name" value="Mycobact_MmpL"/>
</dbReference>
<feature type="domain" description="SSD" evidence="7">
    <location>
        <begin position="253"/>
        <end position="399"/>
    </location>
</feature>
<dbReference type="OrthoDB" id="49344at2"/>
<gene>
    <name evidence="8" type="ORF">E4650_00515</name>
</gene>
<dbReference type="Proteomes" id="UP000297288">
    <property type="component" value="Unassembled WGS sequence"/>
</dbReference>
<feature type="transmembrane region" description="Helical" evidence="6">
    <location>
        <begin position="374"/>
        <end position="400"/>
    </location>
</feature>
<dbReference type="PANTHER" id="PTHR33406:SF13">
    <property type="entry name" value="MEMBRANE PROTEIN YDFJ"/>
    <property type="match status" value="1"/>
</dbReference>
<evidence type="ECO:0000256" key="4">
    <source>
        <dbReference type="ARBA" id="ARBA00022989"/>
    </source>
</evidence>
<feature type="transmembrane region" description="Helical" evidence="6">
    <location>
        <begin position="738"/>
        <end position="755"/>
    </location>
</feature>
<sequence>MSRFNIYKFLANFVIKNSKIIIILTAILTAVFGFLATKLGIDSDILKIAPQDSDIIQVLNEENKILQGNDILITAFYLEEDSNPNEIAQKFYTEMNKIDSFSGFTETDLSFLLSFGFVSISNTDVINSISQSVEGLLNVIKTANPYDFKTIDYINDTLKQIYSLEDELSNDQNANMLKSYYALSPNGEIMIMGSFFEEPPTNIDYVNDLIPKVRKITDEITNEFGIRTGLTNDYISQYEANQTVSEDFFVTTIISVFLIILVFIIAFGGVTTSGIVFSGLIISMVLTLGVSQVVFGELNIITSFVAAITLGLGIDYGIHIVTRLVTEYKEKNDFKEALTITYETSFMPLLFGVMTTIIVFLTLILMRLPAFTEMAIMSSFGLVIFFLVMIIFIPAFMYLVRKKIKIGNLVVYVNRLFKKLGYLIPKNGTVIKWIIIPFSILFVVFGIINVLHFSYTPPGMISENSKSVQVGQDISEYFGTETFNSMEYIIRIDEDPDAIAAELLSLGVIDSVESLPEIIEKQIGNFSDLKTKIGGLSETIKNPIVVSLLKKHNLYSESIKIVDIASKSNDLYQFSLNLLEVLPDNLKSNFFFEKDNKKYMVLEINSSIDIWSDNGIKIFFDALGDKSDRIAGYPKAMYKIMEVVRQRFVLPMVISFSIIFLLTFVSRRNIFEALEAFIGLFTSSAAAFGVGYFLGIDATFVTMLTFPLIFGIGVDGYIHIFHAIDEDITHYWHTLKSVTLSFLTSILTFASFQISRGDLLKEFSLNMIISIGLVWVFTVLMIPAFRGKILIGNWNKKLNKKDAD</sequence>
<feature type="transmembrane region" description="Helical" evidence="6">
    <location>
        <begin position="248"/>
        <end position="268"/>
    </location>
</feature>
<evidence type="ECO:0000256" key="2">
    <source>
        <dbReference type="ARBA" id="ARBA00022475"/>
    </source>
</evidence>
<evidence type="ECO:0000313" key="8">
    <source>
        <dbReference type="EMBL" id="TGG88721.1"/>
    </source>
</evidence>
<evidence type="ECO:0000256" key="1">
    <source>
        <dbReference type="ARBA" id="ARBA00004651"/>
    </source>
</evidence>
<accession>A0A4Z0VXI8</accession>
<reference evidence="8 9" key="1">
    <citation type="submission" date="2019-04" db="EMBL/GenBank/DDBJ databases">
        <title>Draft genome sequence data and analysis of a Fermenting Bacterium, Geotoga petraea strain HO-Geo1, isolated from heavy-oil petroleum reservoir in Russia.</title>
        <authorList>
            <person name="Grouzdev D.S."/>
            <person name="Semenova E.M."/>
            <person name="Sokolova D.S."/>
            <person name="Tourova T.P."/>
            <person name="Poltaraus A.B."/>
            <person name="Nazina T.N."/>
        </authorList>
    </citation>
    <scope>NUCLEOTIDE SEQUENCE [LARGE SCALE GENOMIC DNA]</scope>
    <source>
        <strain evidence="8 9">HO-Geo1</strain>
    </source>
</reference>
<protein>
    <recommendedName>
        <fullName evidence="7">SSD domain-containing protein</fullName>
    </recommendedName>
</protein>
<dbReference type="AlphaFoldDB" id="A0A4Z0VXI8"/>
<dbReference type="GO" id="GO:0005886">
    <property type="term" value="C:plasma membrane"/>
    <property type="evidence" value="ECO:0007669"/>
    <property type="project" value="UniProtKB-SubCell"/>
</dbReference>
<keyword evidence="5 6" id="KW-0472">Membrane</keyword>
<comment type="subcellular location">
    <subcellularLocation>
        <location evidence="1">Cell membrane</location>
        <topology evidence="1">Multi-pass membrane protein</topology>
    </subcellularLocation>
</comment>
<feature type="transmembrane region" description="Helical" evidence="6">
    <location>
        <begin position="648"/>
        <end position="666"/>
    </location>
</feature>
<feature type="transmembrane region" description="Helical" evidence="6">
    <location>
        <begin position="20"/>
        <end position="41"/>
    </location>
</feature>
<keyword evidence="2" id="KW-1003">Cell membrane</keyword>
<dbReference type="InterPro" id="IPR004869">
    <property type="entry name" value="MMPL_dom"/>
</dbReference>
<comment type="caution">
    <text evidence="8">The sequence shown here is derived from an EMBL/GenBank/DDBJ whole genome shotgun (WGS) entry which is preliminary data.</text>
</comment>
<dbReference type="PROSITE" id="PS50156">
    <property type="entry name" value="SSD"/>
    <property type="match status" value="1"/>
</dbReference>